<dbReference type="PANTHER" id="PTHR43685:SF5">
    <property type="entry name" value="GLYCOSYLTRANSFERASE EPSE-RELATED"/>
    <property type="match status" value="1"/>
</dbReference>
<proteinExistence type="inferred from homology"/>
<keyword evidence="6" id="KW-1185">Reference proteome</keyword>
<name>A0ABN6P114_9PROT</name>
<dbReference type="PANTHER" id="PTHR43685">
    <property type="entry name" value="GLYCOSYLTRANSFERASE"/>
    <property type="match status" value="1"/>
</dbReference>
<dbReference type="EMBL" id="AP025637">
    <property type="protein sequence ID" value="BDG72343.1"/>
    <property type="molecule type" value="Genomic_DNA"/>
</dbReference>
<feature type="domain" description="Glycosyltransferase 2-like" evidence="4">
    <location>
        <begin position="7"/>
        <end position="164"/>
    </location>
</feature>
<dbReference type="InterPro" id="IPR001173">
    <property type="entry name" value="Glyco_trans_2-like"/>
</dbReference>
<evidence type="ECO:0000256" key="2">
    <source>
        <dbReference type="ARBA" id="ARBA00022676"/>
    </source>
</evidence>
<gene>
    <name evidence="5" type="ORF">Rmf_22720</name>
</gene>
<keyword evidence="2" id="KW-0328">Glycosyltransferase</keyword>
<dbReference type="SUPFAM" id="SSF53448">
    <property type="entry name" value="Nucleotide-diphospho-sugar transferases"/>
    <property type="match status" value="1"/>
</dbReference>
<evidence type="ECO:0000259" key="4">
    <source>
        <dbReference type="Pfam" id="PF00535"/>
    </source>
</evidence>
<sequence length="320" mass="34382">MSRPAVTVLMPVRDGARHLPEALGSILCQTWRDFECVVCDDGSVDATPEILARAEAADARLRVLRLPRSGIVAALNAGLAAARADWVARMDADDIAAPDRLEHQMAAAARHPESAAIGGAWRVVGADGRVRRHIAPPTEPDAIAEALLRHNPLAHPTMLLRRDAVLALGGYRAAFHSAEDYDLWLRLAERHPIRCVPETLIDYREHAGQTAWREIAHRVHAELGARAAARARRAGLPDPADGAEAIGAVWLRAAGVSEAEIVATMTSRALGTAKDALAAGQGPAARAALRLLRAQPGLRPRTRVHAALLWLCSLMPGQRQ</sequence>
<evidence type="ECO:0000256" key="3">
    <source>
        <dbReference type="ARBA" id="ARBA00022679"/>
    </source>
</evidence>
<dbReference type="Pfam" id="PF00535">
    <property type="entry name" value="Glycos_transf_2"/>
    <property type="match status" value="1"/>
</dbReference>
<evidence type="ECO:0000256" key="1">
    <source>
        <dbReference type="ARBA" id="ARBA00006739"/>
    </source>
</evidence>
<comment type="similarity">
    <text evidence="1">Belongs to the glycosyltransferase 2 family.</text>
</comment>
<dbReference type="RefSeq" id="WP_244459549.1">
    <property type="nucleotide sequence ID" value="NZ_AP025637.1"/>
</dbReference>
<dbReference type="Proteomes" id="UP000831327">
    <property type="component" value="Chromosome"/>
</dbReference>
<evidence type="ECO:0000313" key="5">
    <source>
        <dbReference type="EMBL" id="BDG72343.1"/>
    </source>
</evidence>
<organism evidence="5 6">
    <name type="scientific">Roseomonas fluvialis</name>
    <dbReference type="NCBI Taxonomy" id="1750527"/>
    <lineage>
        <taxon>Bacteria</taxon>
        <taxon>Pseudomonadati</taxon>
        <taxon>Pseudomonadota</taxon>
        <taxon>Alphaproteobacteria</taxon>
        <taxon>Acetobacterales</taxon>
        <taxon>Roseomonadaceae</taxon>
        <taxon>Roseomonas</taxon>
    </lineage>
</organism>
<keyword evidence="3" id="KW-0808">Transferase</keyword>
<dbReference type="Gene3D" id="3.90.550.10">
    <property type="entry name" value="Spore Coat Polysaccharide Biosynthesis Protein SpsA, Chain A"/>
    <property type="match status" value="1"/>
</dbReference>
<reference evidence="5 6" key="1">
    <citation type="journal article" date="2016" name="Microbes Environ.">
        <title>Phylogenetically diverse aerobic anoxygenic phototrophic bacteria isolated from epilithic biofilms in Tama river, Japan.</title>
        <authorList>
            <person name="Hirose S."/>
            <person name="Matsuura K."/>
            <person name="Haruta S."/>
        </authorList>
    </citation>
    <scope>NUCLEOTIDE SEQUENCE [LARGE SCALE GENOMIC DNA]</scope>
    <source>
        <strain evidence="5 6">S08</strain>
    </source>
</reference>
<evidence type="ECO:0000313" key="6">
    <source>
        <dbReference type="Proteomes" id="UP000831327"/>
    </source>
</evidence>
<dbReference type="InterPro" id="IPR050834">
    <property type="entry name" value="Glycosyltransf_2"/>
</dbReference>
<accession>A0ABN6P114</accession>
<dbReference type="InterPro" id="IPR029044">
    <property type="entry name" value="Nucleotide-diphossugar_trans"/>
</dbReference>
<protein>
    <recommendedName>
        <fullName evidence="4">Glycosyltransferase 2-like domain-containing protein</fullName>
    </recommendedName>
</protein>